<protein>
    <recommendedName>
        <fullName evidence="3">CoA transferase</fullName>
    </recommendedName>
</protein>
<dbReference type="PANTHER" id="PTHR48207:SF3">
    <property type="entry name" value="SUCCINATE--HYDROXYMETHYLGLUTARATE COA-TRANSFERASE"/>
    <property type="match status" value="1"/>
</dbReference>
<accession>X0UPF1</accession>
<name>X0UPF1_9ZZZZ</name>
<proteinExistence type="predicted"/>
<keyword evidence="1" id="KW-0808">Transferase</keyword>
<dbReference type="InterPro" id="IPR023606">
    <property type="entry name" value="CoA-Trfase_III_dom_1_sf"/>
</dbReference>
<dbReference type="InterPro" id="IPR050483">
    <property type="entry name" value="CoA-transferase_III_domain"/>
</dbReference>
<dbReference type="Gene3D" id="3.40.50.10540">
    <property type="entry name" value="Crotonobetainyl-coa:carnitine coa-transferase, domain 1"/>
    <property type="match status" value="1"/>
</dbReference>
<organism evidence="2">
    <name type="scientific">marine sediment metagenome</name>
    <dbReference type="NCBI Taxonomy" id="412755"/>
    <lineage>
        <taxon>unclassified sequences</taxon>
        <taxon>metagenomes</taxon>
        <taxon>ecological metagenomes</taxon>
    </lineage>
</organism>
<dbReference type="SUPFAM" id="SSF89796">
    <property type="entry name" value="CoA-transferase family III (CaiB/BaiF)"/>
    <property type="match status" value="1"/>
</dbReference>
<dbReference type="PANTHER" id="PTHR48207">
    <property type="entry name" value="SUCCINATE--HYDROXYMETHYLGLUTARATE COA-TRANSFERASE"/>
    <property type="match status" value="1"/>
</dbReference>
<comment type="caution">
    <text evidence="2">The sequence shown here is derived from an EMBL/GenBank/DDBJ whole genome shotgun (WGS) entry which is preliminary data.</text>
</comment>
<dbReference type="GO" id="GO:0008410">
    <property type="term" value="F:CoA-transferase activity"/>
    <property type="evidence" value="ECO:0007669"/>
    <property type="project" value="TreeGrafter"/>
</dbReference>
<gene>
    <name evidence="2" type="ORF">S01H1_41872</name>
</gene>
<dbReference type="Pfam" id="PF02515">
    <property type="entry name" value="CoA_transf_3"/>
    <property type="match status" value="1"/>
</dbReference>
<reference evidence="2" key="1">
    <citation type="journal article" date="2014" name="Front. Microbiol.">
        <title>High frequency of phylogenetically diverse reductive dehalogenase-homologous genes in deep subseafloor sedimentary metagenomes.</title>
        <authorList>
            <person name="Kawai M."/>
            <person name="Futagami T."/>
            <person name="Toyoda A."/>
            <person name="Takaki Y."/>
            <person name="Nishi S."/>
            <person name="Hori S."/>
            <person name="Arai W."/>
            <person name="Tsubouchi T."/>
            <person name="Morono Y."/>
            <person name="Uchiyama I."/>
            <person name="Ito T."/>
            <person name="Fujiyama A."/>
            <person name="Inagaki F."/>
            <person name="Takami H."/>
        </authorList>
    </citation>
    <scope>NUCLEOTIDE SEQUENCE</scope>
    <source>
        <strain evidence="2">Expedition CK06-06</strain>
    </source>
</reference>
<evidence type="ECO:0008006" key="3">
    <source>
        <dbReference type="Google" id="ProtNLM"/>
    </source>
</evidence>
<dbReference type="InterPro" id="IPR003673">
    <property type="entry name" value="CoA-Trfase_fam_III"/>
</dbReference>
<feature type="non-terminal residue" evidence="2">
    <location>
        <position position="216"/>
    </location>
</feature>
<evidence type="ECO:0000256" key="1">
    <source>
        <dbReference type="ARBA" id="ARBA00022679"/>
    </source>
</evidence>
<evidence type="ECO:0000313" key="2">
    <source>
        <dbReference type="EMBL" id="GAG02173.1"/>
    </source>
</evidence>
<sequence>MILVGMLDDIRILDFSHVFFGPYTTMILGDMGADVIKIEPPWGEAARLYPPLYGGMSGVFLYLDRNKRRMTLNLKEPEAREIAIALAEKSDVVVENFKRGTMDKLGLGYEDVKRVKPDIIYASLSGFGLDGPYMERTSFAPIASGIAGWMRLTGDLIDPDGPPIRPAEWHGDLDPGLWAVISILGAIRHHDKTGEGQLVDVSQLDTMIAQTGVSIT</sequence>
<dbReference type="EMBL" id="BARS01026580">
    <property type="protein sequence ID" value="GAG02173.1"/>
    <property type="molecule type" value="Genomic_DNA"/>
</dbReference>
<dbReference type="AlphaFoldDB" id="X0UPF1"/>